<evidence type="ECO:0000256" key="1">
    <source>
        <dbReference type="SAM" id="Coils"/>
    </source>
</evidence>
<dbReference type="OrthoDB" id="411019at2759"/>
<sequence>MLLQQERVNYEKQIEDLQQDVTGKSVLLDSKAAEVLSLKNKNTALEGRLVELAEEKDAEMRSIKANAAKLADKRDAEIRRLKSTAEDSEVQQLVLGRQLKDLAKEKDQEASLLQKQVTAAWEREESYRQGSQLEVALLTDLGPGPWVQLQQVLRKTAHCQGGCSPMQDVHILKVEKIHNTSLWSRYMNTKERLRRELRDDKAGGYFWAQGALGSGS</sequence>
<comment type="caution">
    <text evidence="2">The sequence shown here is derived from an EMBL/GenBank/DDBJ whole genome shotgun (WGS) entry which is preliminary data.</text>
</comment>
<keyword evidence="3" id="KW-1185">Reference proteome</keyword>
<dbReference type="EMBL" id="CAJNDS010000495">
    <property type="protein sequence ID" value="CAE7212320.1"/>
    <property type="molecule type" value="Genomic_DNA"/>
</dbReference>
<keyword evidence="1" id="KW-0175">Coiled coil</keyword>
<feature type="coiled-coil region" evidence="1">
    <location>
        <begin position="35"/>
        <end position="73"/>
    </location>
</feature>
<proteinExistence type="predicted"/>
<evidence type="ECO:0000313" key="2">
    <source>
        <dbReference type="EMBL" id="CAE7212320.1"/>
    </source>
</evidence>
<reference evidence="2" key="1">
    <citation type="submission" date="2021-02" db="EMBL/GenBank/DDBJ databases">
        <authorList>
            <person name="Dougan E. K."/>
            <person name="Rhodes N."/>
            <person name="Thang M."/>
            <person name="Chan C."/>
        </authorList>
    </citation>
    <scope>NUCLEOTIDE SEQUENCE</scope>
</reference>
<name>A0A812JRY9_9DINO</name>
<gene>
    <name evidence="2" type="primary">Tnks2</name>
    <name evidence="2" type="ORF">SNAT2548_LOCUS7196</name>
</gene>
<dbReference type="AlphaFoldDB" id="A0A812JRY9"/>
<evidence type="ECO:0000313" key="3">
    <source>
        <dbReference type="Proteomes" id="UP000604046"/>
    </source>
</evidence>
<organism evidence="2 3">
    <name type="scientific">Symbiodinium natans</name>
    <dbReference type="NCBI Taxonomy" id="878477"/>
    <lineage>
        <taxon>Eukaryota</taxon>
        <taxon>Sar</taxon>
        <taxon>Alveolata</taxon>
        <taxon>Dinophyceae</taxon>
        <taxon>Suessiales</taxon>
        <taxon>Symbiodiniaceae</taxon>
        <taxon>Symbiodinium</taxon>
    </lineage>
</organism>
<dbReference type="Proteomes" id="UP000604046">
    <property type="component" value="Unassembled WGS sequence"/>
</dbReference>
<protein>
    <submittedName>
        <fullName evidence="2">Tnks2 protein</fullName>
    </submittedName>
</protein>
<accession>A0A812JRY9</accession>